<accession>A0A550BZQ1</accession>
<keyword evidence="6" id="KW-1185">Reference proteome</keyword>
<organism evidence="5 6">
    <name type="scientific">Schizophyllum amplum</name>
    <dbReference type="NCBI Taxonomy" id="97359"/>
    <lineage>
        <taxon>Eukaryota</taxon>
        <taxon>Fungi</taxon>
        <taxon>Dikarya</taxon>
        <taxon>Basidiomycota</taxon>
        <taxon>Agaricomycotina</taxon>
        <taxon>Agaricomycetes</taxon>
        <taxon>Agaricomycetidae</taxon>
        <taxon>Agaricales</taxon>
        <taxon>Schizophyllaceae</taxon>
        <taxon>Schizophyllum</taxon>
    </lineage>
</organism>
<comment type="caution">
    <text evidence="5">The sequence shown here is derived from an EMBL/GenBank/DDBJ whole genome shotgun (WGS) entry which is preliminary data.</text>
</comment>
<keyword evidence="1" id="KW-0479">Metal-binding</keyword>
<keyword evidence="1" id="KW-0862">Zinc</keyword>
<dbReference type="InterPro" id="IPR001841">
    <property type="entry name" value="Znf_RING"/>
</dbReference>
<dbReference type="OrthoDB" id="2990641at2759"/>
<reference evidence="5 6" key="1">
    <citation type="journal article" date="2019" name="New Phytol.">
        <title>Comparative genomics reveals unique wood-decay strategies and fruiting body development in the Schizophyllaceae.</title>
        <authorList>
            <person name="Almasi E."/>
            <person name="Sahu N."/>
            <person name="Krizsan K."/>
            <person name="Balint B."/>
            <person name="Kovacs G.M."/>
            <person name="Kiss B."/>
            <person name="Cseklye J."/>
            <person name="Drula E."/>
            <person name="Henrissat B."/>
            <person name="Nagy I."/>
            <person name="Chovatia M."/>
            <person name="Adam C."/>
            <person name="LaButti K."/>
            <person name="Lipzen A."/>
            <person name="Riley R."/>
            <person name="Grigoriev I.V."/>
            <person name="Nagy L.G."/>
        </authorList>
    </citation>
    <scope>NUCLEOTIDE SEQUENCE [LARGE SCALE GENOMIC DNA]</scope>
    <source>
        <strain evidence="5 6">NL-1724</strain>
    </source>
</reference>
<feature type="domain" description="RING-type" evidence="4">
    <location>
        <begin position="6"/>
        <end position="44"/>
    </location>
</feature>
<dbReference type="GO" id="GO:0008270">
    <property type="term" value="F:zinc ion binding"/>
    <property type="evidence" value="ECO:0007669"/>
    <property type="project" value="UniProtKB-KW"/>
</dbReference>
<evidence type="ECO:0000256" key="2">
    <source>
        <dbReference type="SAM" id="Coils"/>
    </source>
</evidence>
<keyword evidence="1" id="KW-0863">Zinc-finger</keyword>
<evidence type="ECO:0000256" key="3">
    <source>
        <dbReference type="SAM" id="MobiDB-lite"/>
    </source>
</evidence>
<evidence type="ECO:0000313" key="5">
    <source>
        <dbReference type="EMBL" id="TRM58014.1"/>
    </source>
</evidence>
<feature type="coiled-coil region" evidence="2">
    <location>
        <begin position="157"/>
        <end position="257"/>
    </location>
</feature>
<feature type="region of interest" description="Disordered" evidence="3">
    <location>
        <begin position="262"/>
        <end position="343"/>
    </location>
</feature>
<gene>
    <name evidence="5" type="ORF">BD626DRAFT_634385</name>
</gene>
<sequence length="406" mass="45091">MPKTYCSICTCYLEIADIRLFGCGHGCCARCVLQLARQACPECRRPFSQDDPHGLHIEILEDADVPEPVETAVRRLERVLTGTSIEVVKAAQQSLQVLADRLGEDGKVDAGVLSAAISLLDKRVAPLLTHINNQRHTIRELMDTVDQGLPLDRELKTRELRRQLKRAEEERDRAQATLLAASGHIAAARDDAFAHPQVHAAVQEKEALETRLIDVQRQLKVALEHELARKKKNPFALSAVQRENQELKARVAALEHQLQDYPGHIDSGLSTSSAQPPTVRRAHTLKTPVADRNPFKRQRVTSNMASPVKRSRSSSQQAQRLAVDDLNSDDEHESDGVDLKTPPRLLALGTEVVSEDEEETRRMFIGAPKSSSSSKSLPTLRLTSSARKGQLLLTKGTPPRMRGRLF</sequence>
<dbReference type="SUPFAM" id="SSF57850">
    <property type="entry name" value="RING/U-box"/>
    <property type="match status" value="1"/>
</dbReference>
<dbReference type="InterPro" id="IPR013083">
    <property type="entry name" value="Znf_RING/FYVE/PHD"/>
</dbReference>
<dbReference type="AlphaFoldDB" id="A0A550BZQ1"/>
<keyword evidence="2" id="KW-0175">Coiled coil</keyword>
<dbReference type="PROSITE" id="PS50089">
    <property type="entry name" value="ZF_RING_2"/>
    <property type="match status" value="1"/>
</dbReference>
<evidence type="ECO:0000259" key="4">
    <source>
        <dbReference type="PROSITE" id="PS50089"/>
    </source>
</evidence>
<name>A0A550BZQ1_9AGAR</name>
<dbReference type="STRING" id="97359.A0A550BZQ1"/>
<dbReference type="Proteomes" id="UP000320762">
    <property type="component" value="Unassembled WGS sequence"/>
</dbReference>
<dbReference type="EMBL" id="VDMD01000040">
    <property type="protein sequence ID" value="TRM58014.1"/>
    <property type="molecule type" value="Genomic_DNA"/>
</dbReference>
<evidence type="ECO:0000256" key="1">
    <source>
        <dbReference type="PROSITE-ProRule" id="PRU00175"/>
    </source>
</evidence>
<evidence type="ECO:0000313" key="6">
    <source>
        <dbReference type="Proteomes" id="UP000320762"/>
    </source>
</evidence>
<protein>
    <recommendedName>
        <fullName evidence="4">RING-type domain-containing protein</fullName>
    </recommendedName>
</protein>
<dbReference type="Gene3D" id="3.30.40.10">
    <property type="entry name" value="Zinc/RING finger domain, C3HC4 (zinc finger)"/>
    <property type="match status" value="1"/>
</dbReference>
<proteinExistence type="predicted"/>